<sequence length="52" mass="5870">MVQNLNRFFLQGYTSSEQPICGWGQPLRHRRVHQGSVTCGSTCQVASMPDFL</sequence>
<evidence type="ECO:0000313" key="2">
    <source>
        <dbReference type="Proteomes" id="UP000004995"/>
    </source>
</evidence>
<keyword evidence="2" id="KW-1185">Reference proteome</keyword>
<dbReference type="Proteomes" id="UP000004995">
    <property type="component" value="Unassembled WGS sequence"/>
</dbReference>
<dbReference type="AlphaFoldDB" id="K4A3S9"/>
<name>K4A3S9_SETIT</name>
<dbReference type="HOGENOM" id="CLU_3090860_0_0_1"/>
<evidence type="ECO:0000313" key="1">
    <source>
        <dbReference type="EnsemblPlants" id="KQL23028"/>
    </source>
</evidence>
<protein>
    <submittedName>
        <fullName evidence="1">Uncharacterized protein</fullName>
    </submittedName>
</protein>
<proteinExistence type="predicted"/>
<organism evidence="1 2">
    <name type="scientific">Setaria italica</name>
    <name type="common">Foxtail millet</name>
    <name type="synonym">Panicum italicum</name>
    <dbReference type="NCBI Taxonomy" id="4555"/>
    <lineage>
        <taxon>Eukaryota</taxon>
        <taxon>Viridiplantae</taxon>
        <taxon>Streptophyta</taxon>
        <taxon>Embryophyta</taxon>
        <taxon>Tracheophyta</taxon>
        <taxon>Spermatophyta</taxon>
        <taxon>Magnoliopsida</taxon>
        <taxon>Liliopsida</taxon>
        <taxon>Poales</taxon>
        <taxon>Poaceae</taxon>
        <taxon>PACMAD clade</taxon>
        <taxon>Panicoideae</taxon>
        <taxon>Panicodae</taxon>
        <taxon>Paniceae</taxon>
        <taxon>Cenchrinae</taxon>
        <taxon>Setaria</taxon>
    </lineage>
</organism>
<reference evidence="1" key="2">
    <citation type="submission" date="2018-08" db="UniProtKB">
        <authorList>
            <consortium name="EnsemblPlants"/>
        </authorList>
    </citation>
    <scope>IDENTIFICATION</scope>
    <source>
        <strain evidence="1">Yugu1</strain>
    </source>
</reference>
<dbReference type="EnsemblPlants" id="KQL23028">
    <property type="protein sequence ID" value="KQL23028"/>
    <property type="gene ID" value="SETIT_033532mg"/>
</dbReference>
<dbReference type="InParanoid" id="K4A3S9"/>
<accession>K4A3S9</accession>
<reference evidence="2" key="1">
    <citation type="journal article" date="2012" name="Nat. Biotechnol.">
        <title>Reference genome sequence of the model plant Setaria.</title>
        <authorList>
            <person name="Bennetzen J.L."/>
            <person name="Schmutz J."/>
            <person name="Wang H."/>
            <person name="Percifield R."/>
            <person name="Hawkins J."/>
            <person name="Pontaroli A.C."/>
            <person name="Estep M."/>
            <person name="Feng L."/>
            <person name="Vaughn J.N."/>
            <person name="Grimwood J."/>
            <person name="Jenkins J."/>
            <person name="Barry K."/>
            <person name="Lindquist E."/>
            <person name="Hellsten U."/>
            <person name="Deshpande S."/>
            <person name="Wang X."/>
            <person name="Wu X."/>
            <person name="Mitros T."/>
            <person name="Triplett J."/>
            <person name="Yang X."/>
            <person name="Ye C.Y."/>
            <person name="Mauro-Herrera M."/>
            <person name="Wang L."/>
            <person name="Li P."/>
            <person name="Sharma M."/>
            <person name="Sharma R."/>
            <person name="Ronald P.C."/>
            <person name="Panaud O."/>
            <person name="Kellogg E.A."/>
            <person name="Brutnell T.P."/>
            <person name="Doust A.N."/>
            <person name="Tuskan G.A."/>
            <person name="Rokhsar D."/>
            <person name="Devos K.M."/>
        </authorList>
    </citation>
    <scope>NUCLEOTIDE SEQUENCE [LARGE SCALE GENOMIC DNA]</scope>
    <source>
        <strain evidence="2">cv. Yugu1</strain>
    </source>
</reference>
<dbReference type="EMBL" id="AGNK02000759">
    <property type="status" value="NOT_ANNOTATED_CDS"/>
    <property type="molecule type" value="Genomic_DNA"/>
</dbReference>
<dbReference type="Gramene" id="KQL23028">
    <property type="protein sequence ID" value="KQL23028"/>
    <property type="gene ID" value="SETIT_033532mg"/>
</dbReference>